<dbReference type="PANTHER" id="PTHR43792">
    <property type="entry name" value="GNAT FAMILY, PUTATIVE (AFU_ORTHOLOGUE AFUA_3G00765)-RELATED-RELATED"/>
    <property type="match status" value="1"/>
</dbReference>
<dbReference type="Proteomes" id="UP000269539">
    <property type="component" value="Unassembled WGS sequence"/>
</dbReference>
<dbReference type="InterPro" id="IPR016181">
    <property type="entry name" value="Acyl_CoA_acyltransferase"/>
</dbReference>
<dbReference type="AlphaFoldDB" id="A0A3M7C3G0"/>
<proteinExistence type="predicted"/>
<dbReference type="InterPro" id="IPR000182">
    <property type="entry name" value="GNAT_dom"/>
</dbReference>
<dbReference type="Gene3D" id="3.40.630.30">
    <property type="match status" value="1"/>
</dbReference>
<evidence type="ECO:0000259" key="1">
    <source>
        <dbReference type="Pfam" id="PF13302"/>
    </source>
</evidence>
<evidence type="ECO:0000313" key="2">
    <source>
        <dbReference type="EMBL" id="RMY46585.1"/>
    </source>
</evidence>
<gene>
    <name evidence="2" type="ORF">D0864_15226</name>
</gene>
<organism evidence="2 3">
    <name type="scientific">Hortaea werneckii</name>
    <name type="common">Black yeast</name>
    <name type="synonym">Cladosporium werneckii</name>
    <dbReference type="NCBI Taxonomy" id="91943"/>
    <lineage>
        <taxon>Eukaryota</taxon>
        <taxon>Fungi</taxon>
        <taxon>Dikarya</taxon>
        <taxon>Ascomycota</taxon>
        <taxon>Pezizomycotina</taxon>
        <taxon>Dothideomycetes</taxon>
        <taxon>Dothideomycetidae</taxon>
        <taxon>Mycosphaerellales</taxon>
        <taxon>Teratosphaeriaceae</taxon>
        <taxon>Hortaea</taxon>
    </lineage>
</organism>
<dbReference type="EMBL" id="QWIO01003166">
    <property type="protein sequence ID" value="RMY46585.1"/>
    <property type="molecule type" value="Genomic_DNA"/>
</dbReference>
<accession>A0A3M7C3G0</accession>
<reference evidence="2 3" key="1">
    <citation type="journal article" date="2018" name="BMC Genomics">
        <title>Genomic evidence for intraspecific hybridization in a clonal and extremely halotolerant yeast.</title>
        <authorList>
            <person name="Gostincar C."/>
            <person name="Stajich J.E."/>
            <person name="Zupancic J."/>
            <person name="Zalar P."/>
            <person name="Gunde-Cimerman N."/>
        </authorList>
    </citation>
    <scope>NUCLEOTIDE SEQUENCE [LARGE SCALE GENOMIC DNA]</scope>
    <source>
        <strain evidence="2 3">EXF-10513</strain>
    </source>
</reference>
<name>A0A3M7C3G0_HORWE</name>
<dbReference type="InterPro" id="IPR051531">
    <property type="entry name" value="N-acetyltransferase"/>
</dbReference>
<dbReference type="GO" id="GO:0016747">
    <property type="term" value="F:acyltransferase activity, transferring groups other than amino-acyl groups"/>
    <property type="evidence" value="ECO:0007669"/>
    <property type="project" value="InterPro"/>
</dbReference>
<dbReference type="PANTHER" id="PTHR43792:SF1">
    <property type="entry name" value="N-ACETYLTRANSFERASE DOMAIN-CONTAINING PROTEIN"/>
    <property type="match status" value="1"/>
</dbReference>
<comment type="caution">
    <text evidence="2">The sequence shown here is derived from an EMBL/GenBank/DDBJ whole genome shotgun (WGS) entry which is preliminary data.</text>
</comment>
<dbReference type="SUPFAM" id="SSF55729">
    <property type="entry name" value="Acyl-CoA N-acyltransferases (Nat)"/>
    <property type="match status" value="1"/>
</dbReference>
<protein>
    <recommendedName>
        <fullName evidence="1">N-acetyltransferase domain-containing protein</fullName>
    </recommendedName>
</protein>
<feature type="domain" description="N-acetyltransferase" evidence="1">
    <location>
        <begin position="20"/>
        <end position="186"/>
    </location>
</feature>
<sequence length="238" mass="26286">MDDGSGTLCVPPYHEILTPRLRLRTVYVSDAEALLPMLQQTEVMRWMGNGQALPSLATAERWVKDRALGADVFNFAIELRHDQAEGSHKKPTIIGIMGSFHWPRIGYMINAGIELSSFIFFVSNKRVDYGGKGYATEALGALVPELFSRMPAVSPSTQCLGYDYIEALTDSENIASQKVLQKCGFTFCETCSQNFEHPVLGLRDTAVFRIARPSKTLEDLGLIPQGEPGGDDFVPPIQ</sequence>
<dbReference type="VEuPathDB" id="FungiDB:BTJ68_00898"/>
<dbReference type="Pfam" id="PF13302">
    <property type="entry name" value="Acetyltransf_3"/>
    <property type="match status" value="1"/>
</dbReference>
<evidence type="ECO:0000313" key="3">
    <source>
        <dbReference type="Proteomes" id="UP000269539"/>
    </source>
</evidence>